<reference evidence="1" key="2">
    <citation type="submission" date="2020-09" db="EMBL/GenBank/DDBJ databases">
        <authorList>
            <person name="Sun Q."/>
            <person name="Ohkuma M."/>
        </authorList>
    </citation>
    <scope>NUCLEOTIDE SEQUENCE</scope>
    <source>
        <strain evidence="1">JCM 4988</strain>
    </source>
</reference>
<dbReference type="Proteomes" id="UP000630936">
    <property type="component" value="Unassembled WGS sequence"/>
</dbReference>
<accession>A0A918QAI2</accession>
<protein>
    <submittedName>
        <fullName evidence="1">Uncharacterized protein</fullName>
    </submittedName>
</protein>
<proteinExistence type="predicted"/>
<evidence type="ECO:0000313" key="1">
    <source>
        <dbReference type="EMBL" id="GGZ37666.1"/>
    </source>
</evidence>
<sequence length="70" mass="7149">MLEGVVEQLLGGEGPFGIRGQGLEESVVLGVVEQPAPHAGEVAQGDPVPVGDAQDIVADRVVEADFALVD</sequence>
<gene>
    <name evidence="1" type="ORF">GCM10010387_34810</name>
</gene>
<evidence type="ECO:0000313" key="2">
    <source>
        <dbReference type="Proteomes" id="UP000630936"/>
    </source>
</evidence>
<dbReference type="EMBL" id="BMWG01000009">
    <property type="protein sequence ID" value="GGZ37666.1"/>
    <property type="molecule type" value="Genomic_DNA"/>
</dbReference>
<dbReference type="AlphaFoldDB" id="A0A918QAI2"/>
<comment type="caution">
    <text evidence="1">The sequence shown here is derived from an EMBL/GenBank/DDBJ whole genome shotgun (WGS) entry which is preliminary data.</text>
</comment>
<organism evidence="1 2">
    <name type="scientific">Streptomyces inusitatus</name>
    <dbReference type="NCBI Taxonomy" id="68221"/>
    <lineage>
        <taxon>Bacteria</taxon>
        <taxon>Bacillati</taxon>
        <taxon>Actinomycetota</taxon>
        <taxon>Actinomycetes</taxon>
        <taxon>Kitasatosporales</taxon>
        <taxon>Streptomycetaceae</taxon>
        <taxon>Streptomyces</taxon>
    </lineage>
</organism>
<reference evidence="1" key="1">
    <citation type="journal article" date="2014" name="Int. J. Syst. Evol. Microbiol.">
        <title>Complete genome sequence of Corynebacterium casei LMG S-19264T (=DSM 44701T), isolated from a smear-ripened cheese.</title>
        <authorList>
            <consortium name="US DOE Joint Genome Institute (JGI-PGF)"/>
            <person name="Walter F."/>
            <person name="Albersmeier A."/>
            <person name="Kalinowski J."/>
            <person name="Ruckert C."/>
        </authorList>
    </citation>
    <scope>NUCLEOTIDE SEQUENCE</scope>
    <source>
        <strain evidence="1">JCM 4988</strain>
    </source>
</reference>
<keyword evidence="2" id="KW-1185">Reference proteome</keyword>
<name>A0A918QAI2_9ACTN</name>